<dbReference type="KEGG" id="gfl:GRFL_0033"/>
<dbReference type="InterPro" id="IPR028098">
    <property type="entry name" value="Glyco_trans_4-like_N"/>
</dbReference>
<dbReference type="OrthoDB" id="9768685at2"/>
<name>A0A1L7HZI2_9FLAO</name>
<sequence>MKIGIIAHFRFPLREPYAGGLEMITHHLVKELENEGHDITVFAREGSDCQNLRSLESYAGFSPEQLQIEGDLEERLAEVAYARIFREIDDLKFDLVHNHSLHHLPIILGNELQTPFITSLHTPAFPEIKLALHCVRANLNQQFTAVSENLSNYYSAYIPKPKVVYNGIDIEKWQFSPGNSGKYCIWYGRFCKEKAPHLAIEAAILAQLPIVLAGPGEGNEYFEEMIRPHLEKYPEIVHFIGHVDQQELNILLNDARAFLFTSVWEEPYGLAIAESLAAGTPVISWDKGAAPEILTEECGILLPEADVNSMAKALHACTEISRVACRERALNFCGNIQMVRAFTSLYERSIQPKKELC</sequence>
<protein>
    <submittedName>
        <fullName evidence="3">Glycosyl transferase, group 1</fullName>
    </submittedName>
</protein>
<feature type="domain" description="Glycosyltransferase subfamily 4-like N-terminal" evidence="2">
    <location>
        <begin position="19"/>
        <end position="171"/>
    </location>
</feature>
<accession>A0A1L7HZI2</accession>
<dbReference type="Pfam" id="PF00534">
    <property type="entry name" value="Glycos_transf_1"/>
    <property type="match status" value="1"/>
</dbReference>
<keyword evidence="3" id="KW-0808">Transferase</keyword>
<dbReference type="Gene3D" id="3.40.50.2000">
    <property type="entry name" value="Glycogen Phosphorylase B"/>
    <property type="match status" value="2"/>
</dbReference>
<dbReference type="STRING" id="1229726.GRFL_0033"/>
<dbReference type="Proteomes" id="UP000186230">
    <property type="component" value="Chromosome"/>
</dbReference>
<organism evidence="3 4">
    <name type="scientific">Christiangramia flava JLT2011</name>
    <dbReference type="NCBI Taxonomy" id="1229726"/>
    <lineage>
        <taxon>Bacteria</taxon>
        <taxon>Pseudomonadati</taxon>
        <taxon>Bacteroidota</taxon>
        <taxon>Flavobacteriia</taxon>
        <taxon>Flavobacteriales</taxon>
        <taxon>Flavobacteriaceae</taxon>
        <taxon>Christiangramia</taxon>
    </lineage>
</organism>
<dbReference type="GO" id="GO:0016757">
    <property type="term" value="F:glycosyltransferase activity"/>
    <property type="evidence" value="ECO:0007669"/>
    <property type="project" value="InterPro"/>
</dbReference>
<reference evidence="3 4" key="1">
    <citation type="submission" date="2016-07" db="EMBL/GenBank/DDBJ databases">
        <title>Multi-omics approach to identify versatile polysaccharide utilization systems of a marine flavobacterium Gramella flava.</title>
        <authorList>
            <person name="Tang K."/>
        </authorList>
    </citation>
    <scope>NUCLEOTIDE SEQUENCE [LARGE SCALE GENOMIC DNA]</scope>
    <source>
        <strain evidence="3 4">JLT2011</strain>
    </source>
</reference>
<dbReference type="InterPro" id="IPR050194">
    <property type="entry name" value="Glycosyltransferase_grp1"/>
</dbReference>
<gene>
    <name evidence="3" type="ORF">GRFL_0033</name>
</gene>
<proteinExistence type="predicted"/>
<dbReference type="EMBL" id="CP016359">
    <property type="protein sequence ID" value="APU66757.1"/>
    <property type="molecule type" value="Genomic_DNA"/>
</dbReference>
<dbReference type="InterPro" id="IPR001296">
    <property type="entry name" value="Glyco_trans_1"/>
</dbReference>
<evidence type="ECO:0000313" key="3">
    <source>
        <dbReference type="EMBL" id="APU66757.1"/>
    </source>
</evidence>
<evidence type="ECO:0000259" key="1">
    <source>
        <dbReference type="Pfam" id="PF00534"/>
    </source>
</evidence>
<dbReference type="SUPFAM" id="SSF53756">
    <property type="entry name" value="UDP-Glycosyltransferase/glycogen phosphorylase"/>
    <property type="match status" value="1"/>
</dbReference>
<dbReference type="RefSeq" id="WP_083642425.1">
    <property type="nucleotide sequence ID" value="NZ_AMRU01000010.1"/>
</dbReference>
<dbReference type="AlphaFoldDB" id="A0A1L7HZI2"/>
<evidence type="ECO:0000259" key="2">
    <source>
        <dbReference type="Pfam" id="PF13439"/>
    </source>
</evidence>
<keyword evidence="4" id="KW-1185">Reference proteome</keyword>
<evidence type="ECO:0000313" key="4">
    <source>
        <dbReference type="Proteomes" id="UP000186230"/>
    </source>
</evidence>
<dbReference type="PANTHER" id="PTHR45947">
    <property type="entry name" value="SULFOQUINOVOSYL TRANSFERASE SQD2"/>
    <property type="match status" value="1"/>
</dbReference>
<dbReference type="Pfam" id="PF13439">
    <property type="entry name" value="Glyco_transf_4"/>
    <property type="match status" value="1"/>
</dbReference>
<feature type="domain" description="Glycosyl transferase family 1" evidence="1">
    <location>
        <begin position="177"/>
        <end position="316"/>
    </location>
</feature>
<dbReference type="PANTHER" id="PTHR45947:SF3">
    <property type="entry name" value="SULFOQUINOVOSYL TRANSFERASE SQD2"/>
    <property type="match status" value="1"/>
</dbReference>